<dbReference type="GO" id="GO:0016787">
    <property type="term" value="F:hydrolase activity"/>
    <property type="evidence" value="ECO:0007669"/>
    <property type="project" value="InterPro"/>
</dbReference>
<keyword evidence="2" id="KW-0547">Nucleotide-binding</keyword>
<sequence length="1155" mass="131372">MPFEVTQQNISALQPLFKPWEEPTMHRLPNPQPGQPAIIAPGRRPSKVPLVRAIRAEVDAWRRGGYAGVSETSRTLLHHWFNNEHLVKNEAGDLIPFRYHWAQREAIETFIYLYEVRRVRSVAELLFEFGDEQLADLALGIPPEQDRWAKYCAKIATGAGKTKIMSLAIVWSYFHSLYEPDSDLARHFVVIAPNLTVYERLKDDFENCAIFYADPLIPEEWRPDFQVQVVLQDEPGGATTTGAIYLTNIHRLYLDCGSQTSAIQTSAIQTSAIQSQTSAVQIFGPPVVRGRALDTGESLRARITAHPRLMVLNDEAHHLHDPDLAWNRAIDALHEESLQRGQRGLCLQLDFTATPKHNDGSFFRHIVVDFPLGEAVDAGIVKVPVLGESEELVVRGDHKTPAHERYAMHLQLGYQRYARTFEELSKVRKPVLFVMTEDAEAANEVAAYLDSDAFPLLKGRVLNIHTRLKGRIKTVTRGGRTYKEFVENETTMKPEDLRALREMSRELDSADSKFRCVVSVMMLREGWDVRNVTTIVPLRPYSAKSGILPEQTLGRGLRRMFPLGEVPEMVTVIEHPAFRRLYEEELAQEGLDIAVLPVREVFKQTVTIFVDHEHKDVEALEIEIPRVTDAVEMTQELQGLTFEEVREAFRAKFQPLPIGRKREGTIEYKERHLFTDEIVATMKLDAGLLNNAWSAPAYFAQMLGRACRISNPHQVLAPLVERFIAEVLFERPVDLYSSEVDHRMGDLDVLEHIRATFTPLILQKTVRQKKRQRISHGQRLSTWKPYQATSTAQRPALPAARTLFNLVPCDNDFEQAFTDFLETAQDVVAFAKNAGPQKLMLDYLKPDGQRAFYVPDFFVRTTSGDHYLVELKGRQDELVPLKASAAVEWCKTASSEAARWQYLYVPYHLFQQGAATTLAELTRACEPSLQALLDEWKTKQLALPLEEATAQSVSEALFQRVLQEAGIAQPPTEIADLMRQAVFLLDHAVRSRYPTYAPAFQPLLGPLDEFALHILEKFLKPAIPANKEASILFFSPDLNHLPQREQALLEKHQRYLRDNLVFGRPIQRLGTLLFCLEYARQGGMSADGVWKAVRQTFSSPAFGALYQVLERVNEFRNTRVAHVEIPLTDEEEAWEAMRLWLRCLSMMVDLVRGIG</sequence>
<dbReference type="InterPro" id="IPR027417">
    <property type="entry name" value="P-loop_NTPase"/>
</dbReference>
<dbReference type="GO" id="GO:0005829">
    <property type="term" value="C:cytosol"/>
    <property type="evidence" value="ECO:0007669"/>
    <property type="project" value="TreeGrafter"/>
</dbReference>
<dbReference type="InterPro" id="IPR050742">
    <property type="entry name" value="Helicase_Restrict-Modif_Enz"/>
</dbReference>
<keyword evidence="2" id="KW-0378">Hydrolase</keyword>
<dbReference type="SUPFAM" id="SSF52540">
    <property type="entry name" value="P-loop containing nucleoside triphosphate hydrolases"/>
    <property type="match status" value="2"/>
</dbReference>
<dbReference type="Gene3D" id="3.40.50.300">
    <property type="entry name" value="P-loop containing nucleotide triphosphate hydrolases"/>
    <property type="match status" value="2"/>
</dbReference>
<protein>
    <submittedName>
        <fullName evidence="2">Type III restriction-modification enzyme helicase subunit</fullName>
    </submittedName>
</protein>
<keyword evidence="2" id="KW-0347">Helicase</keyword>
<organism evidence="2">
    <name type="scientific">uncultured Chloroflexota bacterium</name>
    <dbReference type="NCBI Taxonomy" id="166587"/>
    <lineage>
        <taxon>Bacteria</taxon>
        <taxon>Bacillati</taxon>
        <taxon>Chloroflexota</taxon>
        <taxon>environmental samples</taxon>
    </lineage>
</organism>
<keyword evidence="2" id="KW-0067">ATP-binding</keyword>
<accession>H5SFN0</accession>
<proteinExistence type="predicted"/>
<reference evidence="2" key="2">
    <citation type="journal article" date="2012" name="PLoS ONE">
        <title>A Deeply Branching Thermophilic Bacterium with an Ancient Acetyl-CoA Pathway Dominates a Subsurface Ecosystem.</title>
        <authorList>
            <person name="Takami H."/>
            <person name="Noguchi H."/>
            <person name="Takaki Y."/>
            <person name="Uchiyama I."/>
            <person name="Toyoda A."/>
            <person name="Nishi S."/>
            <person name="Chee G.-J."/>
            <person name="Arai W."/>
            <person name="Nunoura T."/>
            <person name="Itoh T."/>
            <person name="Hattori M."/>
            <person name="Takai K."/>
        </authorList>
    </citation>
    <scope>NUCLEOTIDE SEQUENCE</scope>
</reference>
<dbReference type="AlphaFoldDB" id="H5SFN0"/>
<dbReference type="PANTHER" id="PTHR47396:SF1">
    <property type="entry name" value="ATP-DEPENDENT HELICASE IRC3-RELATED"/>
    <property type="match status" value="1"/>
</dbReference>
<reference evidence="2" key="1">
    <citation type="journal article" date="2005" name="Environ. Microbiol.">
        <title>Genetic and functional properties of uncultivated thermophilic crenarchaeotes from a subsurface gold mine as revealed by analysis of genome fragments.</title>
        <authorList>
            <person name="Nunoura T."/>
            <person name="Hirayama H."/>
            <person name="Takami H."/>
            <person name="Oida H."/>
            <person name="Nishi S."/>
            <person name="Shimamura S."/>
            <person name="Suzuki Y."/>
            <person name="Inagaki F."/>
            <person name="Takai K."/>
            <person name="Nealson K.H."/>
            <person name="Horikoshi K."/>
        </authorList>
    </citation>
    <scope>NUCLEOTIDE SEQUENCE</scope>
</reference>
<dbReference type="InterPro" id="IPR006935">
    <property type="entry name" value="Helicase/UvrB_N"/>
</dbReference>
<evidence type="ECO:0000313" key="2">
    <source>
        <dbReference type="EMBL" id="BAL54966.1"/>
    </source>
</evidence>
<evidence type="ECO:0000259" key="1">
    <source>
        <dbReference type="Pfam" id="PF04851"/>
    </source>
</evidence>
<gene>
    <name evidence="2" type="ORF">HGMM_F22C05C12</name>
</gene>
<feature type="domain" description="Helicase/UvrB N-terminal" evidence="1">
    <location>
        <begin position="103"/>
        <end position="356"/>
    </location>
</feature>
<dbReference type="GO" id="GO:0003677">
    <property type="term" value="F:DNA binding"/>
    <property type="evidence" value="ECO:0007669"/>
    <property type="project" value="InterPro"/>
</dbReference>
<dbReference type="GO" id="GO:0004386">
    <property type="term" value="F:helicase activity"/>
    <property type="evidence" value="ECO:0007669"/>
    <property type="project" value="UniProtKB-KW"/>
</dbReference>
<dbReference type="Pfam" id="PF04851">
    <property type="entry name" value="ResIII"/>
    <property type="match status" value="1"/>
</dbReference>
<dbReference type="PANTHER" id="PTHR47396">
    <property type="entry name" value="TYPE I RESTRICTION ENZYME ECOKI R PROTEIN"/>
    <property type="match status" value="1"/>
</dbReference>
<dbReference type="EMBL" id="AP011705">
    <property type="protein sequence ID" value="BAL54966.1"/>
    <property type="molecule type" value="Genomic_DNA"/>
</dbReference>
<dbReference type="GO" id="GO:0005524">
    <property type="term" value="F:ATP binding"/>
    <property type="evidence" value="ECO:0007669"/>
    <property type="project" value="InterPro"/>
</dbReference>
<dbReference type="REBASE" id="416959">
    <property type="entry name" value="UchJFFORF2P"/>
</dbReference>
<name>H5SFN0_9CHLR</name>